<dbReference type="AlphaFoldDB" id="A0A8B8GK08"/>
<dbReference type="PANTHER" id="PTHR45913:SF19">
    <property type="entry name" value="LOW QUALITY PROTEIN: ZINC FINGER BED DOMAIN-CONTAINING PROTEIN 5-LIKE"/>
    <property type="match status" value="1"/>
</dbReference>
<evidence type="ECO:0000313" key="2">
    <source>
        <dbReference type="Proteomes" id="UP000694846"/>
    </source>
</evidence>
<sequence>MDKFLKRKHDSGTDSASKNTSNVNDDTFNDENKIKKVNRQYCNDYLNFGFTYVDENDCQIPLCVLKPHTIAESLNLPACSEIVQIMFGDDAKKEIMKIPHSDDTIKNRIIHMSDDIEKTVTNKLTTNKLYFALQIDESTDISGIAHVLGFVRFIDENKIVNQFLCCKQLTERTTGQNVFDSISSYLDKFNITWDQCVGICTDGAPSMVGSIKGFTTLAKKKNPNIISTHCFLHRESLISKTLPITLKSVLDKIVSMVNYIKSRPLQSRLFKKLCESMEAQHVCLLLHCEVRWLSRGKVLNRILELKNELLMFFQNEGNTVFISFLTDDIWCVKMAYLADIFNYLNSVNAGMQGKNENILTSTDKLLTFKKKYLFGERV</sequence>
<protein>
    <submittedName>
        <fullName evidence="3">Zinc finger BED domain-containing protein 5-like</fullName>
    </submittedName>
</protein>
<dbReference type="InterPro" id="IPR012337">
    <property type="entry name" value="RNaseH-like_sf"/>
</dbReference>
<dbReference type="PANTHER" id="PTHR45913">
    <property type="entry name" value="EPM2A-INTERACTING PROTEIN 1"/>
    <property type="match status" value="1"/>
</dbReference>
<dbReference type="Proteomes" id="UP000694846">
    <property type="component" value="Unplaced"/>
</dbReference>
<feature type="region of interest" description="Disordered" evidence="1">
    <location>
        <begin position="1"/>
        <end position="29"/>
    </location>
</feature>
<dbReference type="SUPFAM" id="SSF53098">
    <property type="entry name" value="Ribonuclease H-like"/>
    <property type="match status" value="1"/>
</dbReference>
<proteinExistence type="predicted"/>
<dbReference type="OrthoDB" id="6580598at2759"/>
<accession>A0A8B8GK08</accession>
<gene>
    <name evidence="3" type="primary">LOC112692800</name>
</gene>
<name>A0A8B8GK08_9HEMI</name>
<reference evidence="3" key="1">
    <citation type="submission" date="2025-08" db="UniProtKB">
        <authorList>
            <consortium name="RefSeq"/>
        </authorList>
    </citation>
    <scope>IDENTIFICATION</scope>
    <source>
        <tissue evidence="3">Whole body</tissue>
    </source>
</reference>
<organism evidence="2 3">
    <name type="scientific">Sipha flava</name>
    <name type="common">yellow sugarcane aphid</name>
    <dbReference type="NCBI Taxonomy" id="143950"/>
    <lineage>
        <taxon>Eukaryota</taxon>
        <taxon>Metazoa</taxon>
        <taxon>Ecdysozoa</taxon>
        <taxon>Arthropoda</taxon>
        <taxon>Hexapoda</taxon>
        <taxon>Insecta</taxon>
        <taxon>Pterygota</taxon>
        <taxon>Neoptera</taxon>
        <taxon>Paraneoptera</taxon>
        <taxon>Hemiptera</taxon>
        <taxon>Sternorrhyncha</taxon>
        <taxon>Aphidomorpha</taxon>
        <taxon>Aphidoidea</taxon>
        <taxon>Aphididae</taxon>
        <taxon>Sipha</taxon>
    </lineage>
</organism>
<keyword evidence="2" id="KW-1185">Reference proteome</keyword>
<evidence type="ECO:0000313" key="3">
    <source>
        <dbReference type="RefSeq" id="XP_025423378.1"/>
    </source>
</evidence>
<dbReference type="GeneID" id="112692800"/>
<evidence type="ECO:0000256" key="1">
    <source>
        <dbReference type="SAM" id="MobiDB-lite"/>
    </source>
</evidence>
<dbReference type="RefSeq" id="XP_025423378.1">
    <property type="nucleotide sequence ID" value="XM_025567593.1"/>
</dbReference>
<feature type="compositionally biased region" description="Polar residues" evidence="1">
    <location>
        <begin position="13"/>
        <end position="26"/>
    </location>
</feature>